<dbReference type="STRING" id="1338011.BD94_0558"/>
<dbReference type="EMBL" id="CP007547">
    <property type="protein sequence ID" value="AIL44333.1"/>
    <property type="molecule type" value="Genomic_DNA"/>
</dbReference>
<dbReference type="Gene3D" id="3.40.50.150">
    <property type="entry name" value="Vaccinia Virus protein VP39"/>
    <property type="match status" value="1"/>
</dbReference>
<reference evidence="2" key="2">
    <citation type="journal article" date="2015" name="Genome Biol. Evol.">
        <title>Complete Genome Sequence and Transcriptomic Analysis of the Novel Pathogen Elizabethkingia anophelis in Response to Oxidative Stress.</title>
        <authorList>
            <person name="Li Y."/>
            <person name="Liu Y."/>
            <person name="Chew S.C."/>
            <person name="Tay M."/>
            <person name="Salido M.M."/>
            <person name="Teo J."/>
            <person name="Lauro F.M."/>
            <person name="Givskov M."/>
            <person name="Yang L."/>
        </authorList>
    </citation>
    <scope>NUCLEOTIDE SEQUENCE</scope>
    <source>
        <strain evidence="2">NUHP1</strain>
    </source>
</reference>
<dbReference type="Proteomes" id="UP000028933">
    <property type="component" value="Chromosome"/>
</dbReference>
<dbReference type="PANTHER" id="PTHR42912:SF80">
    <property type="entry name" value="METHYLTRANSFERASE DOMAIN-CONTAINING PROTEIN"/>
    <property type="match status" value="1"/>
</dbReference>
<dbReference type="CDD" id="cd02440">
    <property type="entry name" value="AdoMet_MTases"/>
    <property type="match status" value="1"/>
</dbReference>
<dbReference type="InterPro" id="IPR029063">
    <property type="entry name" value="SAM-dependent_MTases_sf"/>
</dbReference>
<dbReference type="GO" id="GO:0008757">
    <property type="term" value="F:S-adenosylmethionine-dependent methyltransferase activity"/>
    <property type="evidence" value="ECO:0007669"/>
    <property type="project" value="InterPro"/>
</dbReference>
<dbReference type="PANTHER" id="PTHR42912">
    <property type="entry name" value="METHYLTRANSFERASE"/>
    <property type="match status" value="1"/>
</dbReference>
<evidence type="ECO:0000313" key="3">
    <source>
        <dbReference type="Proteomes" id="UP000028933"/>
    </source>
</evidence>
<dbReference type="Pfam" id="PF08241">
    <property type="entry name" value="Methyltransf_11"/>
    <property type="match status" value="1"/>
</dbReference>
<keyword evidence="2" id="KW-0808">Transferase</keyword>
<dbReference type="HOGENOM" id="CLU_1183955_0_0_10"/>
<dbReference type="KEGG" id="eao:BD94_0558"/>
<dbReference type="InterPro" id="IPR013216">
    <property type="entry name" value="Methyltransf_11"/>
</dbReference>
<dbReference type="InterPro" id="IPR050508">
    <property type="entry name" value="Methyltransf_Superfamily"/>
</dbReference>
<organism evidence="2 3">
    <name type="scientific">Elizabethkingia anophelis NUHP1</name>
    <dbReference type="NCBI Taxonomy" id="1338011"/>
    <lineage>
        <taxon>Bacteria</taxon>
        <taxon>Pseudomonadati</taxon>
        <taxon>Bacteroidota</taxon>
        <taxon>Flavobacteriia</taxon>
        <taxon>Flavobacteriales</taxon>
        <taxon>Weeksellaceae</taxon>
        <taxon>Elizabethkingia</taxon>
    </lineage>
</organism>
<keyword evidence="2" id="KW-0489">Methyltransferase</keyword>
<proteinExistence type="predicted"/>
<accession>A0A077EC94</accession>
<evidence type="ECO:0000313" key="2">
    <source>
        <dbReference type="EMBL" id="AIL44333.1"/>
    </source>
</evidence>
<gene>
    <name evidence="2" type="ORF">BD94_0558</name>
</gene>
<protein>
    <submittedName>
        <fullName evidence="2">SAM-dependent methyltransferase</fullName>
    </submittedName>
</protein>
<reference evidence="2" key="1">
    <citation type="journal article" date="2013" name="Lancet">
        <title>First case of E anophelis outbreak in an intensive-care unit.</title>
        <authorList>
            <person name="Teo J."/>
            <person name="Tan S.Y."/>
            <person name="Tay M."/>
            <person name="Ding Y."/>
            <person name="Kjelleberg S."/>
            <person name="Givskov M."/>
            <person name="Lin R.T."/>
            <person name="Yang L."/>
        </authorList>
    </citation>
    <scope>NUCLEOTIDE SEQUENCE [LARGE SCALE GENOMIC DNA]</scope>
    <source>
        <strain evidence="2">NUHP1</strain>
    </source>
</reference>
<feature type="domain" description="Methyltransferase type 11" evidence="1">
    <location>
        <begin position="52"/>
        <end position="139"/>
    </location>
</feature>
<dbReference type="RefSeq" id="WP_024564621.1">
    <property type="nucleotide sequence ID" value="NZ_CP007547.1"/>
</dbReference>
<name>A0A077EC94_9FLAO</name>
<dbReference type="AlphaFoldDB" id="A0A077EC94"/>
<dbReference type="SUPFAM" id="SSF53335">
    <property type="entry name" value="S-adenosyl-L-methionine-dependent methyltransferases"/>
    <property type="match status" value="1"/>
</dbReference>
<dbReference type="GO" id="GO:0032259">
    <property type="term" value="P:methylation"/>
    <property type="evidence" value="ECO:0007669"/>
    <property type="project" value="UniProtKB-KW"/>
</dbReference>
<dbReference type="eggNOG" id="COG2226">
    <property type="taxonomic scope" value="Bacteria"/>
</dbReference>
<evidence type="ECO:0000259" key="1">
    <source>
        <dbReference type="Pfam" id="PF08241"/>
    </source>
</evidence>
<sequence>MHQKAIQKYYDQLASTYDENRFSNTYGRYIDAQERNFLTYFFHKHKRLNKTLDLGCGTGRLLDYATSGVDFSEEMLSQAKAKYPYKNLTVGNITDIPFENESLDCIFSFHVIMHQDREITQKFLSESWQKLKPEGFLIFDFPVKRRRKNHASTESWHAYNSFNPEEIKFLFRNQWTVTETCGVLFFPVHRIPKSLRRLFLPLDNWLCHSFFKKWASYQIIVLQKTQ</sequence>